<protein>
    <recommendedName>
        <fullName evidence="3">Transmembrane protein</fullName>
    </recommendedName>
</protein>
<reference evidence="1" key="1">
    <citation type="submission" date="2024-03" db="EMBL/GenBank/DDBJ databases">
        <title>WGS assembly of Saponaria officinalis var. Norfolk2.</title>
        <authorList>
            <person name="Jenkins J."/>
            <person name="Shu S."/>
            <person name="Grimwood J."/>
            <person name="Barry K."/>
            <person name="Goodstein D."/>
            <person name="Schmutz J."/>
            <person name="Leebens-Mack J."/>
            <person name="Osbourn A."/>
        </authorList>
    </citation>
    <scope>NUCLEOTIDE SEQUENCE [LARGE SCALE GENOMIC DNA]</scope>
    <source>
        <strain evidence="1">JIC</strain>
    </source>
</reference>
<dbReference type="EMBL" id="JBDFQZ010000012">
    <property type="protein sequence ID" value="KAK9671986.1"/>
    <property type="molecule type" value="Genomic_DNA"/>
</dbReference>
<evidence type="ECO:0000313" key="1">
    <source>
        <dbReference type="EMBL" id="KAK9671986.1"/>
    </source>
</evidence>
<gene>
    <name evidence="1" type="ORF">RND81_12G067800</name>
</gene>
<name>A0AAW1H7G8_SAPOF</name>
<organism evidence="1 2">
    <name type="scientific">Saponaria officinalis</name>
    <name type="common">Common soapwort</name>
    <name type="synonym">Lychnis saponaria</name>
    <dbReference type="NCBI Taxonomy" id="3572"/>
    <lineage>
        <taxon>Eukaryota</taxon>
        <taxon>Viridiplantae</taxon>
        <taxon>Streptophyta</taxon>
        <taxon>Embryophyta</taxon>
        <taxon>Tracheophyta</taxon>
        <taxon>Spermatophyta</taxon>
        <taxon>Magnoliopsida</taxon>
        <taxon>eudicotyledons</taxon>
        <taxon>Gunneridae</taxon>
        <taxon>Pentapetalae</taxon>
        <taxon>Caryophyllales</taxon>
        <taxon>Caryophyllaceae</taxon>
        <taxon>Caryophylleae</taxon>
        <taxon>Saponaria</taxon>
    </lineage>
</organism>
<sequence>MKVLKERLGFFIASTSFSPPLSLQTSMAVQKCVVSETSRLTNFLVLCCNSIPRKRDQTYIRSCCFVVVVGCVLLVDVVTPLLTVGVVDVVTPLLTVGVVVL</sequence>
<proteinExistence type="predicted"/>
<accession>A0AAW1H7G8</accession>
<keyword evidence="2" id="KW-1185">Reference proteome</keyword>
<evidence type="ECO:0008006" key="3">
    <source>
        <dbReference type="Google" id="ProtNLM"/>
    </source>
</evidence>
<comment type="caution">
    <text evidence="1">The sequence shown here is derived from an EMBL/GenBank/DDBJ whole genome shotgun (WGS) entry which is preliminary data.</text>
</comment>
<dbReference type="Proteomes" id="UP001443914">
    <property type="component" value="Unassembled WGS sequence"/>
</dbReference>
<dbReference type="AlphaFoldDB" id="A0AAW1H7G8"/>
<evidence type="ECO:0000313" key="2">
    <source>
        <dbReference type="Proteomes" id="UP001443914"/>
    </source>
</evidence>